<proteinExistence type="predicted"/>
<dbReference type="EMBL" id="JARKHS020003659">
    <property type="protein sequence ID" value="KAK8785341.1"/>
    <property type="molecule type" value="Genomic_DNA"/>
</dbReference>
<comment type="caution">
    <text evidence="1">The sequence shown here is derived from an EMBL/GenBank/DDBJ whole genome shotgun (WGS) entry which is preliminary data.</text>
</comment>
<evidence type="ECO:0000313" key="2">
    <source>
        <dbReference type="Proteomes" id="UP001321473"/>
    </source>
</evidence>
<sequence length="92" mass="10156">MFYALGYAPEGTRQLIPKDRLAQQSQGCFLLPAGLWSVVISYCTVYTSYATTLPCLRPTTACEKKDTCCVSLTALPHPKYVLASIQTHLPKD</sequence>
<keyword evidence="2" id="KW-1185">Reference proteome</keyword>
<protein>
    <submittedName>
        <fullName evidence="1">Uncharacterized protein</fullName>
    </submittedName>
</protein>
<organism evidence="1 2">
    <name type="scientific">Amblyomma americanum</name>
    <name type="common">Lone star tick</name>
    <dbReference type="NCBI Taxonomy" id="6943"/>
    <lineage>
        <taxon>Eukaryota</taxon>
        <taxon>Metazoa</taxon>
        <taxon>Ecdysozoa</taxon>
        <taxon>Arthropoda</taxon>
        <taxon>Chelicerata</taxon>
        <taxon>Arachnida</taxon>
        <taxon>Acari</taxon>
        <taxon>Parasitiformes</taxon>
        <taxon>Ixodida</taxon>
        <taxon>Ixodoidea</taxon>
        <taxon>Ixodidae</taxon>
        <taxon>Amblyomminae</taxon>
        <taxon>Amblyomma</taxon>
    </lineage>
</organism>
<dbReference type="Proteomes" id="UP001321473">
    <property type="component" value="Unassembled WGS sequence"/>
</dbReference>
<accession>A0AAQ4FF51</accession>
<reference evidence="1 2" key="1">
    <citation type="journal article" date="2023" name="Arcadia Sci">
        <title>De novo assembly of a long-read Amblyomma americanum tick genome.</title>
        <authorList>
            <person name="Chou S."/>
            <person name="Poskanzer K.E."/>
            <person name="Rollins M."/>
            <person name="Thuy-Boun P.S."/>
        </authorList>
    </citation>
    <scope>NUCLEOTIDE SEQUENCE [LARGE SCALE GENOMIC DNA]</scope>
    <source>
        <strain evidence="1">F_SG_1</strain>
        <tissue evidence="1">Salivary glands</tissue>
    </source>
</reference>
<dbReference type="AlphaFoldDB" id="A0AAQ4FF51"/>
<name>A0AAQ4FF51_AMBAM</name>
<evidence type="ECO:0000313" key="1">
    <source>
        <dbReference type="EMBL" id="KAK8785341.1"/>
    </source>
</evidence>
<gene>
    <name evidence="1" type="ORF">V5799_008290</name>
</gene>